<sequence>RLLWKKSTDTAPTRSPASLASAPGSSQGRLFSSSNATPTAAGRDSMVMDGSKGPSPRGRLALAPKSEAMAHSLFELSKRKELWVPDEHTNECSSCQERFSTVKRRHHCRVCGRIFCKKCSRGVIELPVIKLRCCMSCMHYLEVTPEQEILQLVHTRHASAYSLQKARAYVLAEAARGGVKAPVGDSMTVSSDSDGETESDPSFTPSSSVESTHGFEVAEQADDMVTEREEPALKGRTSSLNAQLFVSYVEARNLDLKQDCVGIYSVLSLGKQQVRTVDTKSAGLSRSAQWSEGFYFDVTDSASIFIISVWAQHQSNGMESTFLGQFNIPVSAFVKNPMVDREFSLLSKKGTPIRSTVHIKIQYTTIKQKVTPDDFQLLQVVGRGNFGKVMQVRKKDTGRIYAMKVLRKDAVVQNDAVEHTISEKNVLKRISHPFIVSLKYSFQTADKLYLVLDYLCGGELFTHLSSVDHFTEERTRFYAAQIVLALGHLHENGVIYRDLKPENLMLDMDGYLCLTDFGLCKEGLAPGQKTRTFCGSPEYLAPEILKGKPYDKAVDWWALGTFIYEMLSGWPPYFDEDPKRMNKMILLEPLTFEPSLFPPHAQSLIAGLLNRDPEKRLGSGQYGTQNIKNHPFFAKVNWDKLYKRQIEPPYKPHLRNITDTRFFSEEFTGEPVKDSYVDSHISKTYQDAFVGFSWQNASEYLDNYPKNLPEYAIKRRTRRPSRPQPFEKDSLGQSGGMFSPLSSVNENEVDLDWDSPPEMGSSFPSHNSPSFT</sequence>
<dbReference type="GeneID" id="14922976"/>
<feature type="compositionally biased region" description="Low complexity" evidence="16">
    <location>
        <begin position="15"/>
        <end position="26"/>
    </location>
</feature>
<dbReference type="PANTHER" id="PTHR24351">
    <property type="entry name" value="RIBOSOMAL PROTEIN S6 KINASE"/>
    <property type="match status" value="1"/>
</dbReference>
<dbReference type="InterPro" id="IPR013083">
    <property type="entry name" value="Znf_RING/FYVE/PHD"/>
</dbReference>
<dbReference type="SUPFAM" id="SSF56112">
    <property type="entry name" value="Protein kinase-like (PK-like)"/>
    <property type="match status" value="1"/>
</dbReference>
<dbReference type="PROSITE" id="PS50011">
    <property type="entry name" value="PROTEIN_KINASE_DOM"/>
    <property type="match status" value="1"/>
</dbReference>
<dbReference type="AlphaFoldDB" id="L8HA37"/>
<evidence type="ECO:0000256" key="4">
    <source>
        <dbReference type="ARBA" id="ARBA00022553"/>
    </source>
</evidence>
<evidence type="ECO:0000256" key="11">
    <source>
        <dbReference type="ARBA" id="ARBA00022840"/>
    </source>
</evidence>
<dbReference type="GO" id="GO:0110094">
    <property type="term" value="P:polyphosphate-mediated signaling"/>
    <property type="evidence" value="ECO:0007669"/>
    <property type="project" value="UniProtKB-ARBA"/>
</dbReference>
<evidence type="ECO:0000259" key="20">
    <source>
        <dbReference type="PROSITE" id="PS51285"/>
    </source>
</evidence>
<evidence type="ECO:0000256" key="13">
    <source>
        <dbReference type="ARBA" id="ARBA00048679"/>
    </source>
</evidence>
<dbReference type="GO" id="GO:1904630">
    <property type="term" value="P:cellular response to diterpene"/>
    <property type="evidence" value="ECO:0007669"/>
    <property type="project" value="UniProtKB-ARBA"/>
</dbReference>
<evidence type="ECO:0000256" key="16">
    <source>
        <dbReference type="SAM" id="MobiDB-lite"/>
    </source>
</evidence>
<evidence type="ECO:0000259" key="18">
    <source>
        <dbReference type="PROSITE" id="PS50011"/>
    </source>
</evidence>
<dbReference type="Gene3D" id="2.60.40.150">
    <property type="entry name" value="C2 domain"/>
    <property type="match status" value="1"/>
</dbReference>
<dbReference type="Gene3D" id="3.30.40.10">
    <property type="entry name" value="Zinc/RING finger domain, C3HC4 (zinc finger)"/>
    <property type="match status" value="1"/>
</dbReference>
<dbReference type="GO" id="GO:0004691">
    <property type="term" value="F:cAMP-dependent protein kinase activity"/>
    <property type="evidence" value="ECO:0007669"/>
    <property type="project" value="UniProtKB-ARBA"/>
</dbReference>
<dbReference type="PROSITE" id="PS51285">
    <property type="entry name" value="AGC_KINASE_CTER"/>
    <property type="match status" value="1"/>
</dbReference>
<dbReference type="RefSeq" id="XP_004348513.1">
    <property type="nucleotide sequence ID" value="XM_004348463.1"/>
</dbReference>
<dbReference type="InterPro" id="IPR017441">
    <property type="entry name" value="Protein_kinase_ATP_BS"/>
</dbReference>
<dbReference type="GO" id="GO:0032060">
    <property type="term" value="P:bleb assembly"/>
    <property type="evidence" value="ECO:0007669"/>
    <property type="project" value="UniProtKB-ARBA"/>
</dbReference>
<dbReference type="SMART" id="SM00064">
    <property type="entry name" value="FYVE"/>
    <property type="match status" value="1"/>
</dbReference>
<dbReference type="Pfam" id="PF00433">
    <property type="entry name" value="Pkinase_C"/>
    <property type="match status" value="1"/>
</dbReference>
<evidence type="ECO:0000313" key="22">
    <source>
        <dbReference type="Proteomes" id="UP000011083"/>
    </source>
</evidence>
<dbReference type="InterPro" id="IPR045270">
    <property type="entry name" value="STKc_AGC"/>
</dbReference>
<dbReference type="OrthoDB" id="63267at2759"/>
<organism evidence="21 22">
    <name type="scientific">Acanthamoeba castellanii (strain ATCC 30010 / Neff)</name>
    <dbReference type="NCBI Taxonomy" id="1257118"/>
    <lineage>
        <taxon>Eukaryota</taxon>
        <taxon>Amoebozoa</taxon>
        <taxon>Discosea</taxon>
        <taxon>Longamoebia</taxon>
        <taxon>Centramoebida</taxon>
        <taxon>Acanthamoebidae</taxon>
        <taxon>Acanthamoeba</taxon>
    </lineage>
</organism>
<keyword evidence="8 14" id="KW-0863">Zinc-finger</keyword>
<dbReference type="STRING" id="1257118.L8HA37"/>
<dbReference type="SMART" id="SM00239">
    <property type="entry name" value="C2"/>
    <property type="match status" value="1"/>
</dbReference>
<dbReference type="InterPro" id="IPR011011">
    <property type="entry name" value="Znf_FYVE_PHD"/>
</dbReference>
<dbReference type="PROSITE" id="PS00107">
    <property type="entry name" value="PROTEIN_KINASE_ATP"/>
    <property type="match status" value="1"/>
</dbReference>
<keyword evidence="6" id="KW-0479">Metal-binding</keyword>
<feature type="region of interest" description="Disordered" evidence="16">
    <location>
        <begin position="714"/>
        <end position="772"/>
    </location>
</feature>
<evidence type="ECO:0000259" key="17">
    <source>
        <dbReference type="PROSITE" id="PS50004"/>
    </source>
</evidence>
<protein>
    <recommendedName>
        <fullName evidence="1">non-specific serine/threonine protein kinase</fullName>
        <ecNumber evidence="1">2.7.11.1</ecNumber>
    </recommendedName>
</protein>
<keyword evidence="9 21" id="KW-0418">Kinase</keyword>
<reference evidence="21 22" key="1">
    <citation type="journal article" date="2013" name="Genome Biol.">
        <title>Genome of Acanthamoeba castellanii highlights extensive lateral gene transfer and early evolution of tyrosine kinase signaling.</title>
        <authorList>
            <person name="Clarke M."/>
            <person name="Lohan A.J."/>
            <person name="Liu B."/>
            <person name="Lagkouvardos I."/>
            <person name="Roy S."/>
            <person name="Zafar N."/>
            <person name="Bertelli C."/>
            <person name="Schilde C."/>
            <person name="Kianianmomeni A."/>
            <person name="Burglin T.R."/>
            <person name="Frech C."/>
            <person name="Turcotte B."/>
            <person name="Kopec K.O."/>
            <person name="Synnott J.M."/>
            <person name="Choo C."/>
            <person name="Paponov I."/>
            <person name="Finkler A."/>
            <person name="Soon Heng Tan C."/>
            <person name="Hutchins A.P."/>
            <person name="Weinmeier T."/>
            <person name="Rattei T."/>
            <person name="Chu J.S."/>
            <person name="Gimenez G."/>
            <person name="Irimia M."/>
            <person name="Rigden D.J."/>
            <person name="Fitzpatrick D.A."/>
            <person name="Lorenzo-Morales J."/>
            <person name="Bateman A."/>
            <person name="Chiu C.H."/>
            <person name="Tang P."/>
            <person name="Hegemann P."/>
            <person name="Fromm H."/>
            <person name="Raoult D."/>
            <person name="Greub G."/>
            <person name="Miranda-Saavedra D."/>
            <person name="Chen N."/>
            <person name="Nash P."/>
            <person name="Ginger M.L."/>
            <person name="Horn M."/>
            <person name="Schaap P."/>
            <person name="Caler L."/>
            <person name="Loftus B."/>
        </authorList>
    </citation>
    <scope>NUCLEOTIDE SEQUENCE [LARGE SCALE GENOMIC DNA]</scope>
    <source>
        <strain evidence="21 22">Neff</strain>
    </source>
</reference>
<feature type="compositionally biased region" description="Polar residues" evidence="16">
    <location>
        <begin position="200"/>
        <end position="211"/>
    </location>
</feature>
<dbReference type="FunFam" id="1.10.510.10:FF:000008">
    <property type="entry name" value="Non-specific serine/threonine protein kinase"/>
    <property type="match status" value="1"/>
</dbReference>
<evidence type="ECO:0000313" key="21">
    <source>
        <dbReference type="EMBL" id="ELR22055.1"/>
    </source>
</evidence>
<keyword evidence="11 15" id="KW-0067">ATP-binding</keyword>
<dbReference type="PROSITE" id="PS00108">
    <property type="entry name" value="PROTEIN_KINASE_ST"/>
    <property type="match status" value="1"/>
</dbReference>
<comment type="catalytic activity">
    <reaction evidence="13">
        <text>L-seryl-[protein] + ATP = O-phospho-L-seryl-[protein] + ADP + H(+)</text>
        <dbReference type="Rhea" id="RHEA:17989"/>
        <dbReference type="Rhea" id="RHEA-COMP:9863"/>
        <dbReference type="Rhea" id="RHEA-COMP:11604"/>
        <dbReference type="ChEBI" id="CHEBI:15378"/>
        <dbReference type="ChEBI" id="CHEBI:29999"/>
        <dbReference type="ChEBI" id="CHEBI:30616"/>
        <dbReference type="ChEBI" id="CHEBI:83421"/>
        <dbReference type="ChEBI" id="CHEBI:456216"/>
        <dbReference type="EC" id="2.7.11.1"/>
    </reaction>
</comment>
<feature type="region of interest" description="Disordered" evidence="16">
    <location>
        <begin position="182"/>
        <end position="234"/>
    </location>
</feature>
<keyword evidence="7 15" id="KW-0547">Nucleotide-binding</keyword>
<keyword evidence="2" id="KW-0145">Chemotaxis</keyword>
<evidence type="ECO:0000256" key="15">
    <source>
        <dbReference type="PROSITE-ProRule" id="PRU10141"/>
    </source>
</evidence>
<evidence type="ECO:0000256" key="6">
    <source>
        <dbReference type="ARBA" id="ARBA00022723"/>
    </source>
</evidence>
<dbReference type="GO" id="GO:0005524">
    <property type="term" value="F:ATP binding"/>
    <property type="evidence" value="ECO:0007669"/>
    <property type="project" value="UniProtKB-UniRule"/>
</dbReference>
<feature type="domain" description="FYVE-type" evidence="19">
    <location>
        <begin position="86"/>
        <end position="142"/>
    </location>
</feature>
<evidence type="ECO:0000256" key="5">
    <source>
        <dbReference type="ARBA" id="ARBA00022679"/>
    </source>
</evidence>
<evidence type="ECO:0000256" key="7">
    <source>
        <dbReference type="ARBA" id="ARBA00022741"/>
    </source>
</evidence>
<evidence type="ECO:0000256" key="14">
    <source>
        <dbReference type="PROSITE-ProRule" id="PRU00091"/>
    </source>
</evidence>
<dbReference type="CDD" id="cd05123">
    <property type="entry name" value="STKc_AGC"/>
    <property type="match status" value="1"/>
</dbReference>
<keyword evidence="10" id="KW-0862">Zinc</keyword>
<dbReference type="InterPro" id="IPR000306">
    <property type="entry name" value="Znf_FYVE"/>
</dbReference>
<dbReference type="InterPro" id="IPR000961">
    <property type="entry name" value="AGC-kinase_C"/>
</dbReference>
<dbReference type="InterPro" id="IPR017892">
    <property type="entry name" value="Pkinase_C"/>
</dbReference>
<dbReference type="SUPFAM" id="SSF49562">
    <property type="entry name" value="C2 domain (Calcium/lipid-binding domain, CaLB)"/>
    <property type="match status" value="1"/>
</dbReference>
<dbReference type="InterPro" id="IPR011009">
    <property type="entry name" value="Kinase-like_dom_sf"/>
</dbReference>
<dbReference type="PROSITE" id="PS50178">
    <property type="entry name" value="ZF_FYVE"/>
    <property type="match status" value="1"/>
</dbReference>
<dbReference type="InterPro" id="IPR017455">
    <property type="entry name" value="Znf_FYVE-rel"/>
</dbReference>
<feature type="domain" description="AGC-kinase C-terminal" evidence="20">
    <location>
        <begin position="634"/>
        <end position="704"/>
    </location>
</feature>
<accession>L8HA37</accession>
<dbReference type="InterPro" id="IPR000719">
    <property type="entry name" value="Prot_kinase_dom"/>
</dbReference>
<dbReference type="SMR" id="L8HA37"/>
<evidence type="ECO:0000256" key="10">
    <source>
        <dbReference type="ARBA" id="ARBA00022833"/>
    </source>
</evidence>
<name>L8HA37_ACACF</name>
<dbReference type="GO" id="GO:0031269">
    <property type="term" value="P:pseudopodium assembly"/>
    <property type="evidence" value="ECO:0007669"/>
    <property type="project" value="UniProtKB-ARBA"/>
</dbReference>
<dbReference type="Gene3D" id="1.10.510.10">
    <property type="entry name" value="Transferase(Phosphotransferase) domain 1"/>
    <property type="match status" value="1"/>
</dbReference>
<dbReference type="FunFam" id="3.30.200.20:FF:000048">
    <property type="entry name" value="Non-specific serine/threonine protein kinase"/>
    <property type="match status" value="1"/>
</dbReference>
<dbReference type="EMBL" id="KB007890">
    <property type="protein sequence ID" value="ELR22055.1"/>
    <property type="molecule type" value="Genomic_DNA"/>
</dbReference>
<evidence type="ECO:0000259" key="19">
    <source>
        <dbReference type="PROSITE" id="PS50178"/>
    </source>
</evidence>
<proteinExistence type="predicted"/>
<keyword evidence="22" id="KW-1185">Reference proteome</keyword>
<dbReference type="Proteomes" id="UP000011083">
    <property type="component" value="Unassembled WGS sequence"/>
</dbReference>
<keyword evidence="3" id="KW-0723">Serine/threonine-protein kinase</keyword>
<dbReference type="Gene3D" id="3.30.200.20">
    <property type="entry name" value="Phosphorylase Kinase, domain 1"/>
    <property type="match status" value="1"/>
</dbReference>
<feature type="region of interest" description="Disordered" evidence="16">
    <location>
        <begin position="1"/>
        <end position="58"/>
    </location>
</feature>
<dbReference type="Pfam" id="PF01363">
    <property type="entry name" value="FYVE"/>
    <property type="match status" value="1"/>
</dbReference>
<dbReference type="SUPFAM" id="SSF57903">
    <property type="entry name" value="FYVE/PHD zinc finger"/>
    <property type="match status" value="1"/>
</dbReference>
<dbReference type="KEGG" id="acan:ACA1_157980"/>
<feature type="compositionally biased region" description="Polar residues" evidence="16">
    <location>
        <begin position="27"/>
        <end position="38"/>
    </location>
</feature>
<feature type="domain" description="Protein kinase" evidence="18">
    <location>
        <begin position="375"/>
        <end position="633"/>
    </location>
</feature>
<dbReference type="GO" id="GO:0008270">
    <property type="term" value="F:zinc ion binding"/>
    <property type="evidence" value="ECO:0007669"/>
    <property type="project" value="UniProtKB-KW"/>
</dbReference>
<keyword evidence="4" id="KW-0597">Phosphoprotein</keyword>
<dbReference type="SMART" id="SM00220">
    <property type="entry name" value="S_TKc"/>
    <property type="match status" value="1"/>
</dbReference>
<dbReference type="GO" id="GO:0046580">
    <property type="term" value="P:negative regulation of Ras protein signal transduction"/>
    <property type="evidence" value="ECO:0007669"/>
    <property type="project" value="UniProtKB-ARBA"/>
</dbReference>
<dbReference type="SMART" id="SM00133">
    <property type="entry name" value="S_TK_X"/>
    <property type="match status" value="1"/>
</dbReference>
<dbReference type="Pfam" id="PF00069">
    <property type="entry name" value="Pkinase"/>
    <property type="match status" value="1"/>
</dbReference>
<dbReference type="GO" id="GO:0006935">
    <property type="term" value="P:chemotaxis"/>
    <property type="evidence" value="ECO:0007669"/>
    <property type="project" value="UniProtKB-KW"/>
</dbReference>
<dbReference type="GO" id="GO:1905303">
    <property type="term" value="P:positive regulation of macropinocytosis"/>
    <property type="evidence" value="ECO:0007669"/>
    <property type="project" value="UniProtKB-ARBA"/>
</dbReference>
<feature type="binding site" evidence="15">
    <location>
        <position position="404"/>
    </location>
    <ligand>
        <name>ATP</name>
        <dbReference type="ChEBI" id="CHEBI:30616"/>
    </ligand>
</feature>
<evidence type="ECO:0000256" key="9">
    <source>
        <dbReference type="ARBA" id="ARBA00022777"/>
    </source>
</evidence>
<evidence type="ECO:0000256" key="2">
    <source>
        <dbReference type="ARBA" id="ARBA00022500"/>
    </source>
</evidence>
<evidence type="ECO:0000256" key="1">
    <source>
        <dbReference type="ARBA" id="ARBA00012513"/>
    </source>
</evidence>
<dbReference type="GO" id="GO:0030334">
    <property type="term" value="P:regulation of cell migration"/>
    <property type="evidence" value="ECO:0007669"/>
    <property type="project" value="UniProtKB-ARBA"/>
</dbReference>
<dbReference type="InterPro" id="IPR000008">
    <property type="entry name" value="C2_dom"/>
</dbReference>
<dbReference type="VEuPathDB" id="AmoebaDB:ACA1_157980"/>
<dbReference type="GO" id="GO:0050920">
    <property type="term" value="P:regulation of chemotaxis"/>
    <property type="evidence" value="ECO:0007669"/>
    <property type="project" value="UniProtKB-ARBA"/>
</dbReference>
<gene>
    <name evidence="21" type="ORF">ACA1_157980</name>
</gene>
<evidence type="ECO:0000256" key="12">
    <source>
        <dbReference type="ARBA" id="ARBA00047899"/>
    </source>
</evidence>
<dbReference type="PROSITE" id="PS50004">
    <property type="entry name" value="C2"/>
    <property type="match status" value="1"/>
</dbReference>
<dbReference type="EC" id="2.7.11.1" evidence="1"/>
<feature type="domain" description="C2" evidence="17">
    <location>
        <begin position="225"/>
        <end position="343"/>
    </location>
</feature>
<dbReference type="InterPro" id="IPR035892">
    <property type="entry name" value="C2_domain_sf"/>
</dbReference>
<evidence type="ECO:0000256" key="8">
    <source>
        <dbReference type="ARBA" id="ARBA00022771"/>
    </source>
</evidence>
<feature type="non-terminal residue" evidence="21">
    <location>
        <position position="1"/>
    </location>
</feature>
<dbReference type="InterPro" id="IPR008271">
    <property type="entry name" value="Ser/Thr_kinase_AS"/>
</dbReference>
<evidence type="ECO:0000256" key="3">
    <source>
        <dbReference type="ARBA" id="ARBA00022527"/>
    </source>
</evidence>
<comment type="catalytic activity">
    <reaction evidence="12">
        <text>L-threonyl-[protein] + ATP = O-phospho-L-threonyl-[protein] + ADP + H(+)</text>
        <dbReference type="Rhea" id="RHEA:46608"/>
        <dbReference type="Rhea" id="RHEA-COMP:11060"/>
        <dbReference type="Rhea" id="RHEA-COMP:11605"/>
        <dbReference type="ChEBI" id="CHEBI:15378"/>
        <dbReference type="ChEBI" id="CHEBI:30013"/>
        <dbReference type="ChEBI" id="CHEBI:30616"/>
        <dbReference type="ChEBI" id="CHEBI:61977"/>
        <dbReference type="ChEBI" id="CHEBI:456216"/>
        <dbReference type="EC" id="2.7.11.1"/>
    </reaction>
</comment>
<dbReference type="Pfam" id="PF00168">
    <property type="entry name" value="C2"/>
    <property type="match status" value="1"/>
</dbReference>
<keyword evidence="5" id="KW-0808">Transferase</keyword>
<feature type="compositionally biased region" description="Polar residues" evidence="16">
    <location>
        <begin position="762"/>
        <end position="772"/>
    </location>
</feature>